<organism evidence="1 2">
    <name type="scientific">Seminavis robusta</name>
    <dbReference type="NCBI Taxonomy" id="568900"/>
    <lineage>
        <taxon>Eukaryota</taxon>
        <taxon>Sar</taxon>
        <taxon>Stramenopiles</taxon>
        <taxon>Ochrophyta</taxon>
        <taxon>Bacillariophyta</taxon>
        <taxon>Bacillariophyceae</taxon>
        <taxon>Bacillariophycidae</taxon>
        <taxon>Naviculales</taxon>
        <taxon>Naviculaceae</taxon>
        <taxon>Seminavis</taxon>
    </lineage>
</organism>
<protein>
    <submittedName>
        <fullName evidence="1">Uncharacterized protein</fullName>
    </submittedName>
</protein>
<dbReference type="AlphaFoldDB" id="A0A9N8HDE7"/>
<sequence>MSWFTSFDKIVGSTRASFRVSLKVLGGGVKRIQRAASLSSARLDLLDDMSSSSSSSSSSGSVVIEKKDNVLTSGNFTVETCSNSVPASQELVSQNSLSFLQMRDD</sequence>
<reference evidence="1" key="1">
    <citation type="submission" date="2020-06" db="EMBL/GenBank/DDBJ databases">
        <authorList>
            <consortium name="Plant Systems Biology data submission"/>
        </authorList>
    </citation>
    <scope>NUCLEOTIDE SEQUENCE</scope>
    <source>
        <strain evidence="1">D6</strain>
    </source>
</reference>
<name>A0A9N8HDE7_9STRA</name>
<dbReference type="Proteomes" id="UP001153069">
    <property type="component" value="Unassembled WGS sequence"/>
</dbReference>
<proteinExistence type="predicted"/>
<keyword evidence="2" id="KW-1185">Reference proteome</keyword>
<dbReference type="EMBL" id="CAICTM010000423">
    <property type="protein sequence ID" value="CAB9510176.1"/>
    <property type="molecule type" value="Genomic_DNA"/>
</dbReference>
<evidence type="ECO:0000313" key="1">
    <source>
        <dbReference type="EMBL" id="CAB9510176.1"/>
    </source>
</evidence>
<gene>
    <name evidence="1" type="ORF">SEMRO_424_G140040.1</name>
</gene>
<accession>A0A9N8HDE7</accession>
<comment type="caution">
    <text evidence="1">The sequence shown here is derived from an EMBL/GenBank/DDBJ whole genome shotgun (WGS) entry which is preliminary data.</text>
</comment>
<evidence type="ECO:0000313" key="2">
    <source>
        <dbReference type="Proteomes" id="UP001153069"/>
    </source>
</evidence>